<keyword evidence="2" id="KW-1003">Cell membrane</keyword>
<dbReference type="Proteomes" id="UP000242188">
    <property type="component" value="Unassembled WGS sequence"/>
</dbReference>
<evidence type="ECO:0000256" key="1">
    <source>
        <dbReference type="ARBA" id="ARBA00004651"/>
    </source>
</evidence>
<evidence type="ECO:0000313" key="14">
    <source>
        <dbReference type="Proteomes" id="UP000242188"/>
    </source>
</evidence>
<dbReference type="STRING" id="6573.A0A210QQ78"/>
<accession>A0A210QQ78</accession>
<dbReference type="PROSITE" id="PS00237">
    <property type="entry name" value="G_PROTEIN_RECEP_F1_1"/>
    <property type="match status" value="1"/>
</dbReference>
<keyword evidence="14" id="KW-1185">Reference proteome</keyword>
<evidence type="ECO:0000256" key="7">
    <source>
        <dbReference type="ARBA" id="ARBA00023170"/>
    </source>
</evidence>
<dbReference type="EMBL" id="NEDP02002419">
    <property type="protein sequence ID" value="OWF50891.1"/>
    <property type="molecule type" value="Genomic_DNA"/>
</dbReference>
<feature type="transmembrane region" description="Helical" evidence="11">
    <location>
        <begin position="234"/>
        <end position="255"/>
    </location>
</feature>
<dbReference type="SUPFAM" id="SSF81321">
    <property type="entry name" value="Family A G protein-coupled receptor-like"/>
    <property type="match status" value="1"/>
</dbReference>
<feature type="domain" description="G-protein coupled receptors family 1 profile" evidence="12">
    <location>
        <begin position="37"/>
        <end position="292"/>
    </location>
</feature>
<sequence>MSDDNLTTTDEGDVDFPPFLILFIVLQQVVFSLSCFSNIVVIFIFTRYLHLRSFKNRFVVGLAAADFCTGVSVGSQIIYFLFPELNAVRVACFIRYQIVAFLTMTSQLTASFTTFDRYIAICHPHSYSKVVTNVTANILVTLPWVYALVLTSLSFLGLKSWSDDSMYCLYHLIFEQGVYLASALTTVCFSVASLIMYIRILQVAWKYYNRIRPSNETSPYPQVRKKSTERNVRSAKVMGIVTAAFTICWTPFTAYQFRYGVGSVDLTMDDINVSNWLVFLGMTNSLVNPVIYAWQRKDFNTVCKKLCGRNVDWSNATADFTSHVSST</sequence>
<evidence type="ECO:0000256" key="4">
    <source>
        <dbReference type="ARBA" id="ARBA00022989"/>
    </source>
</evidence>
<name>A0A210QQ78_MIZYE</name>
<dbReference type="PRINTS" id="PR00237">
    <property type="entry name" value="GPCRRHODOPSN"/>
</dbReference>
<dbReference type="GO" id="GO:0004930">
    <property type="term" value="F:G protein-coupled receptor activity"/>
    <property type="evidence" value="ECO:0007669"/>
    <property type="project" value="UniProtKB-KW"/>
</dbReference>
<evidence type="ECO:0000313" key="13">
    <source>
        <dbReference type="EMBL" id="OWF50891.1"/>
    </source>
</evidence>
<protein>
    <submittedName>
        <fullName evidence="13">Mu-type opioid receptor</fullName>
    </submittedName>
</protein>
<evidence type="ECO:0000256" key="8">
    <source>
        <dbReference type="ARBA" id="ARBA00023180"/>
    </source>
</evidence>
<keyword evidence="3 10" id="KW-0812">Transmembrane</keyword>
<feature type="transmembrane region" description="Helical" evidence="11">
    <location>
        <begin position="178"/>
        <end position="200"/>
    </location>
</feature>
<dbReference type="GO" id="GO:0005886">
    <property type="term" value="C:plasma membrane"/>
    <property type="evidence" value="ECO:0007669"/>
    <property type="project" value="UniProtKB-SubCell"/>
</dbReference>
<evidence type="ECO:0000256" key="3">
    <source>
        <dbReference type="ARBA" id="ARBA00022692"/>
    </source>
</evidence>
<comment type="subcellular location">
    <subcellularLocation>
        <location evidence="1">Cell membrane</location>
        <topology evidence="1">Multi-pass membrane protein</topology>
    </subcellularLocation>
</comment>
<evidence type="ECO:0000256" key="6">
    <source>
        <dbReference type="ARBA" id="ARBA00023136"/>
    </source>
</evidence>
<keyword evidence="7 10" id="KW-0675">Receptor</keyword>
<feature type="transmembrane region" description="Helical" evidence="11">
    <location>
        <begin position="94"/>
        <end position="115"/>
    </location>
</feature>
<keyword evidence="9 10" id="KW-0807">Transducer</keyword>
<keyword evidence="4 11" id="KW-1133">Transmembrane helix</keyword>
<evidence type="ECO:0000256" key="5">
    <source>
        <dbReference type="ARBA" id="ARBA00023040"/>
    </source>
</evidence>
<dbReference type="InterPro" id="IPR000276">
    <property type="entry name" value="GPCR_Rhodpsn"/>
</dbReference>
<keyword evidence="8" id="KW-0325">Glycoprotein</keyword>
<keyword evidence="5 10" id="KW-0297">G-protein coupled receptor</keyword>
<dbReference type="InterPro" id="IPR017452">
    <property type="entry name" value="GPCR_Rhodpsn_7TM"/>
</dbReference>
<proteinExistence type="inferred from homology"/>
<feature type="transmembrane region" description="Helical" evidence="11">
    <location>
        <begin position="136"/>
        <end position="158"/>
    </location>
</feature>
<dbReference type="AlphaFoldDB" id="A0A210QQ78"/>
<organism evidence="13 14">
    <name type="scientific">Mizuhopecten yessoensis</name>
    <name type="common">Japanese scallop</name>
    <name type="synonym">Patinopecten yessoensis</name>
    <dbReference type="NCBI Taxonomy" id="6573"/>
    <lineage>
        <taxon>Eukaryota</taxon>
        <taxon>Metazoa</taxon>
        <taxon>Spiralia</taxon>
        <taxon>Lophotrochozoa</taxon>
        <taxon>Mollusca</taxon>
        <taxon>Bivalvia</taxon>
        <taxon>Autobranchia</taxon>
        <taxon>Pteriomorphia</taxon>
        <taxon>Pectinida</taxon>
        <taxon>Pectinoidea</taxon>
        <taxon>Pectinidae</taxon>
        <taxon>Mizuhopecten</taxon>
    </lineage>
</organism>
<evidence type="ECO:0000256" key="9">
    <source>
        <dbReference type="ARBA" id="ARBA00023224"/>
    </source>
</evidence>
<dbReference type="Pfam" id="PF00001">
    <property type="entry name" value="7tm_1"/>
    <property type="match status" value="1"/>
</dbReference>
<dbReference type="Gene3D" id="1.20.1070.10">
    <property type="entry name" value="Rhodopsin 7-helix transmembrane proteins"/>
    <property type="match status" value="1"/>
</dbReference>
<feature type="transmembrane region" description="Helical" evidence="11">
    <location>
        <begin position="275"/>
        <end position="294"/>
    </location>
</feature>
<dbReference type="PANTHER" id="PTHR24246">
    <property type="entry name" value="OLFACTORY RECEPTOR AND ADENOSINE RECEPTOR"/>
    <property type="match status" value="1"/>
</dbReference>
<evidence type="ECO:0000256" key="2">
    <source>
        <dbReference type="ARBA" id="ARBA00022475"/>
    </source>
</evidence>
<dbReference type="CDD" id="cd00637">
    <property type="entry name" value="7tm_classA_rhodopsin-like"/>
    <property type="match status" value="1"/>
</dbReference>
<feature type="transmembrane region" description="Helical" evidence="11">
    <location>
        <begin position="58"/>
        <end position="82"/>
    </location>
</feature>
<evidence type="ECO:0000256" key="10">
    <source>
        <dbReference type="RuleBase" id="RU000688"/>
    </source>
</evidence>
<reference evidence="13 14" key="1">
    <citation type="journal article" date="2017" name="Nat. Ecol. Evol.">
        <title>Scallop genome provides insights into evolution of bilaterian karyotype and development.</title>
        <authorList>
            <person name="Wang S."/>
            <person name="Zhang J."/>
            <person name="Jiao W."/>
            <person name="Li J."/>
            <person name="Xun X."/>
            <person name="Sun Y."/>
            <person name="Guo X."/>
            <person name="Huan P."/>
            <person name="Dong B."/>
            <person name="Zhang L."/>
            <person name="Hu X."/>
            <person name="Sun X."/>
            <person name="Wang J."/>
            <person name="Zhao C."/>
            <person name="Wang Y."/>
            <person name="Wang D."/>
            <person name="Huang X."/>
            <person name="Wang R."/>
            <person name="Lv J."/>
            <person name="Li Y."/>
            <person name="Zhang Z."/>
            <person name="Liu B."/>
            <person name="Lu W."/>
            <person name="Hui Y."/>
            <person name="Liang J."/>
            <person name="Zhou Z."/>
            <person name="Hou R."/>
            <person name="Li X."/>
            <person name="Liu Y."/>
            <person name="Li H."/>
            <person name="Ning X."/>
            <person name="Lin Y."/>
            <person name="Zhao L."/>
            <person name="Xing Q."/>
            <person name="Dou J."/>
            <person name="Li Y."/>
            <person name="Mao J."/>
            <person name="Guo H."/>
            <person name="Dou H."/>
            <person name="Li T."/>
            <person name="Mu C."/>
            <person name="Jiang W."/>
            <person name="Fu Q."/>
            <person name="Fu X."/>
            <person name="Miao Y."/>
            <person name="Liu J."/>
            <person name="Yu Q."/>
            <person name="Li R."/>
            <person name="Liao H."/>
            <person name="Li X."/>
            <person name="Kong Y."/>
            <person name="Jiang Z."/>
            <person name="Chourrout D."/>
            <person name="Li R."/>
            <person name="Bao Z."/>
        </authorList>
    </citation>
    <scope>NUCLEOTIDE SEQUENCE [LARGE SCALE GENOMIC DNA]</scope>
    <source>
        <strain evidence="13 14">PY_sf001</strain>
    </source>
</reference>
<feature type="transmembrane region" description="Helical" evidence="11">
    <location>
        <begin position="20"/>
        <end position="46"/>
    </location>
</feature>
<comment type="caution">
    <text evidence="13">The sequence shown here is derived from an EMBL/GenBank/DDBJ whole genome shotgun (WGS) entry which is preliminary data.</text>
</comment>
<dbReference type="OrthoDB" id="6287421at2759"/>
<gene>
    <name evidence="13" type="ORF">KP79_PYT00794</name>
</gene>
<comment type="similarity">
    <text evidence="10">Belongs to the G-protein coupled receptor 1 family.</text>
</comment>
<dbReference type="PROSITE" id="PS50262">
    <property type="entry name" value="G_PROTEIN_RECEP_F1_2"/>
    <property type="match status" value="1"/>
</dbReference>
<evidence type="ECO:0000256" key="11">
    <source>
        <dbReference type="SAM" id="Phobius"/>
    </source>
</evidence>
<evidence type="ECO:0000259" key="12">
    <source>
        <dbReference type="PROSITE" id="PS50262"/>
    </source>
</evidence>
<keyword evidence="6 11" id="KW-0472">Membrane</keyword>
<dbReference type="PANTHER" id="PTHR24246:SF27">
    <property type="entry name" value="ADENOSINE RECEPTOR, ISOFORM A"/>
    <property type="match status" value="1"/>
</dbReference>